<feature type="transmembrane region" description="Helical" evidence="5">
    <location>
        <begin position="157"/>
        <end position="176"/>
    </location>
</feature>
<proteinExistence type="predicted"/>
<feature type="domain" description="O-antigen ligase-related" evidence="6">
    <location>
        <begin position="190"/>
        <end position="343"/>
    </location>
</feature>
<protein>
    <recommendedName>
        <fullName evidence="6">O-antigen ligase-related domain-containing protein</fullName>
    </recommendedName>
</protein>
<gene>
    <name evidence="7" type="ORF">BSZ05_05315</name>
</gene>
<dbReference type="PANTHER" id="PTHR37422">
    <property type="entry name" value="TEICHURONIC ACID BIOSYNTHESIS PROTEIN TUAE"/>
    <property type="match status" value="1"/>
</dbReference>
<feature type="transmembrane region" description="Helical" evidence="5">
    <location>
        <begin position="92"/>
        <end position="110"/>
    </location>
</feature>
<keyword evidence="4 5" id="KW-0472">Membrane</keyword>
<dbReference type="Proteomes" id="UP000197092">
    <property type="component" value="Chromosome 1"/>
</dbReference>
<dbReference type="RefSeq" id="WP_088876384.1">
    <property type="nucleotide sequence ID" value="NZ_CP018308.1"/>
</dbReference>
<comment type="subcellular location">
    <subcellularLocation>
        <location evidence="1">Membrane</location>
        <topology evidence="1">Multi-pass membrane protein</topology>
    </subcellularLocation>
</comment>
<dbReference type="KEGG" id="vsh:BSZ05_05315"/>
<sequence>MNANLTLKNKAASKANIFFLIGLSISIPASKAGMNAFLYLYVLSSFVLLRANAIDLSKNQWLLLKSSLGVFLIGTILAFFSKGADNDIVVYLQKYFYLLVPLALVITTLDNKKALKWSLASFLLSTLVCLLIDFYQYAFIYNFFRDEPGRLWGQIGYSRWPVVLVTAISIFLLMELNAKDLKAKLLMILLAAFSFFGIILSGTKGGIVATAILGIFYIAIKIRKNWWIAPVMGVLLVILVNSAFFQSTIASRLVVNESITLRILMIDTGLELTESNIKNDVPYFLFGGGIDKPEVPFQKALDKLPSKTLEKLTYQDLQWGHTDLHNSYLDQLLKNGFLFSLCFYAFVIFIAIQAYQALSTVNRYKGLPTLFWGTLASYAIFNCFYSNFSDYAVYSQIYFIALAISLPIALCDKTVNRT</sequence>
<evidence type="ECO:0000256" key="5">
    <source>
        <dbReference type="SAM" id="Phobius"/>
    </source>
</evidence>
<dbReference type="AlphaFoldDB" id="A0AAN1FF67"/>
<evidence type="ECO:0000256" key="1">
    <source>
        <dbReference type="ARBA" id="ARBA00004141"/>
    </source>
</evidence>
<evidence type="ECO:0000256" key="3">
    <source>
        <dbReference type="ARBA" id="ARBA00022989"/>
    </source>
</evidence>
<reference evidence="8" key="1">
    <citation type="submission" date="2016-12" db="EMBL/GenBank/DDBJ databases">
        <title>Comparative genomic analysis reveals the diversity, evolution, and environmental adaptation strategies of the genus Vibrio.</title>
        <authorList>
            <person name="Lin H."/>
            <person name="Wang X."/>
            <person name="Zhang X.-H."/>
        </authorList>
    </citation>
    <scope>NUCLEOTIDE SEQUENCE [LARGE SCALE GENOMIC DNA]</scope>
    <source>
        <strain evidence="8">QT6D1</strain>
    </source>
</reference>
<feature type="transmembrane region" description="Helical" evidence="5">
    <location>
        <begin position="61"/>
        <end position="80"/>
    </location>
</feature>
<feature type="transmembrane region" description="Helical" evidence="5">
    <location>
        <begin position="226"/>
        <end position="245"/>
    </location>
</feature>
<keyword evidence="2 5" id="KW-0812">Transmembrane</keyword>
<feature type="transmembrane region" description="Helical" evidence="5">
    <location>
        <begin position="117"/>
        <end position="137"/>
    </location>
</feature>
<feature type="transmembrane region" description="Helical" evidence="5">
    <location>
        <begin position="12"/>
        <end position="30"/>
    </location>
</feature>
<feature type="transmembrane region" description="Helical" evidence="5">
    <location>
        <begin position="188"/>
        <end position="220"/>
    </location>
</feature>
<evidence type="ECO:0000259" key="6">
    <source>
        <dbReference type="Pfam" id="PF04932"/>
    </source>
</evidence>
<dbReference type="InterPro" id="IPR051533">
    <property type="entry name" value="WaaL-like"/>
</dbReference>
<organism evidence="7 8">
    <name type="scientific">Vibrio mediterranei</name>
    <dbReference type="NCBI Taxonomy" id="689"/>
    <lineage>
        <taxon>Bacteria</taxon>
        <taxon>Pseudomonadati</taxon>
        <taxon>Pseudomonadota</taxon>
        <taxon>Gammaproteobacteria</taxon>
        <taxon>Vibrionales</taxon>
        <taxon>Vibrionaceae</taxon>
        <taxon>Vibrio</taxon>
    </lineage>
</organism>
<feature type="transmembrane region" description="Helical" evidence="5">
    <location>
        <begin position="336"/>
        <end position="355"/>
    </location>
</feature>
<feature type="transmembrane region" description="Helical" evidence="5">
    <location>
        <begin position="392"/>
        <end position="410"/>
    </location>
</feature>
<dbReference type="Pfam" id="PF04932">
    <property type="entry name" value="Wzy_C"/>
    <property type="match status" value="1"/>
</dbReference>
<feature type="transmembrane region" description="Helical" evidence="5">
    <location>
        <begin position="367"/>
        <end position="385"/>
    </location>
</feature>
<dbReference type="PANTHER" id="PTHR37422:SF13">
    <property type="entry name" value="LIPOPOLYSACCHARIDE BIOSYNTHESIS PROTEIN PA4999-RELATED"/>
    <property type="match status" value="1"/>
</dbReference>
<dbReference type="InterPro" id="IPR007016">
    <property type="entry name" value="O-antigen_ligase-rel_domated"/>
</dbReference>
<evidence type="ECO:0000313" key="7">
    <source>
        <dbReference type="EMBL" id="ASI89272.1"/>
    </source>
</evidence>
<dbReference type="EMBL" id="CP018308">
    <property type="protein sequence ID" value="ASI89272.1"/>
    <property type="molecule type" value="Genomic_DNA"/>
</dbReference>
<name>A0AAN1FF67_9VIBR</name>
<evidence type="ECO:0000313" key="8">
    <source>
        <dbReference type="Proteomes" id="UP000197092"/>
    </source>
</evidence>
<keyword evidence="3 5" id="KW-1133">Transmembrane helix</keyword>
<evidence type="ECO:0000256" key="4">
    <source>
        <dbReference type="ARBA" id="ARBA00023136"/>
    </source>
</evidence>
<evidence type="ECO:0000256" key="2">
    <source>
        <dbReference type="ARBA" id="ARBA00022692"/>
    </source>
</evidence>
<accession>A0AAN1FF67</accession>